<evidence type="ECO:0000313" key="2">
    <source>
        <dbReference type="Proteomes" id="UP000076078"/>
    </source>
</evidence>
<protein>
    <recommendedName>
        <fullName evidence="3">Ankyrin repeat-containing protein</fullName>
    </recommendedName>
</protein>
<evidence type="ECO:0000313" key="1">
    <source>
        <dbReference type="EMBL" id="KYQ89203.1"/>
    </source>
</evidence>
<evidence type="ECO:0008006" key="3">
    <source>
        <dbReference type="Google" id="ProtNLM"/>
    </source>
</evidence>
<keyword evidence="2" id="KW-1185">Reference proteome</keyword>
<dbReference type="Proteomes" id="UP000076078">
    <property type="component" value="Unassembled WGS sequence"/>
</dbReference>
<dbReference type="EMBL" id="LODT01000042">
    <property type="protein sequence ID" value="KYQ89203.1"/>
    <property type="molecule type" value="Genomic_DNA"/>
</dbReference>
<gene>
    <name evidence="1" type="ORF">DLAC_10447</name>
</gene>
<dbReference type="InParanoid" id="A0A151Z5F5"/>
<dbReference type="FunCoup" id="A0A151Z5F5">
    <property type="interactions" value="3"/>
</dbReference>
<sequence length="1114" mass="129576">MIEIIDNQLDLETIFWRVWRDKYLLNLILFHVKNHTIEFVSTSYFNLGNRVKISDVSSLRWICKHKAWPILKDILVNNRYLTMTKKAVIECIKICTCKETLKLLYQKRKDEMEIINLVECAAERNSLVALETFTEIGVPASNYAMDVALINGNIQAIEYLHTHRKHDGYSESLIIRNACISNSNRDKVFRLVIDKLSVDLSQLSIKFAQQENSKVLFGNFYQMNHENRELLMKYDLVAQKSLDSLISVMETKMIVESYSVRDLQCLIKTIYYCQGKDIPSQVQESLNNSTSGGGDGSLNDRDVHKKLIVDILCKIILFPHVLLYYKFNTICTRVAIKFRDFELITMLYSLFSKKKDKGDFNSFCLAIFKTSYNLMSVKFLNMIAHIPYNDYKSARILDASTDPIYPLENRVIHFDEERKNEIIQFFQTLIKSPNVTLGAGWVIPIKRLLLLGDKQTIFTVFNLPNFPVHMVKDPLYRPIIHSGIYNSMDIEKLEYFHQFFTANQCETTILFATMLIKKTANQCYLLKSNQMKFQFIEKFIKLCPINLGTHISMSIIVECLEFDFSQADQIKEIFEIVSKSSLDSSIHHAQLVNIFSELIFKKSIELSSIPLMDIFSKNDLYGWVKTHYIYIQPLTISNCPNIVDFHYHLLSKLEGIDSKEPLNREFLSTTLLLDYIPSNHLTTLIEGYSRYFTFCHSSQKNLVKHALGYANLSLLKFVNSNFPNFQFIHNEYLEFYSKNITLPSSSSLPSSTTNDTQWNLDMLLYLVENQRLYSMAKGWSNIFDYYLKSNNRVLIETVLAIFIKNSLYLGTVSTSGQPNLITFDQELRISNSAVGITLIHNLPISFEVLVENFRLFWWDERVLEHVALYEGKKYIQEDFTKLYAVYSAKKLNIIQKANATRKPCNLGDAIEKKDYNRLLVSGAFQQFVNVLKKERIYIRTRTVQLDSRSHRSLAKYATVDMLKLLRELEVHINYNSILPVIVKKGKLEVLKYLLGDNDIRKTLKALDIKTLIYKGHLQMIQYLYIHHESLIKLDDSQVTWQFNTTFTSGHLPIALFLLSRYPKHCYLSPTLIQDSLENGCVNVFKYLKSTNQLPKNVTLKTQSYRPILEFYLKK</sequence>
<dbReference type="AlphaFoldDB" id="A0A151Z5F5"/>
<dbReference type="OrthoDB" id="22657at2759"/>
<comment type="caution">
    <text evidence="1">The sequence shown here is derived from an EMBL/GenBank/DDBJ whole genome shotgun (WGS) entry which is preliminary data.</text>
</comment>
<dbReference type="PANTHER" id="PTHR32142">
    <property type="entry name" value="B BOX-TYPE DOMAIN-CONTAINING PROTEIN-RELATED"/>
    <property type="match status" value="1"/>
</dbReference>
<accession>A0A151Z5F5</accession>
<reference evidence="1 2" key="1">
    <citation type="submission" date="2015-12" db="EMBL/GenBank/DDBJ databases">
        <title>Dictyostelia acquired genes for synthesis and detection of signals that induce cell-type specialization by lateral gene transfer from prokaryotes.</title>
        <authorList>
            <person name="Gloeckner G."/>
            <person name="Schaap P."/>
        </authorList>
    </citation>
    <scope>NUCLEOTIDE SEQUENCE [LARGE SCALE GENOMIC DNA]</scope>
    <source>
        <strain evidence="1 2">TK</strain>
    </source>
</reference>
<dbReference type="PANTHER" id="PTHR32142:SF51">
    <property type="entry name" value="ANKYRIN REPEAT PROTEIN"/>
    <property type="match status" value="1"/>
</dbReference>
<proteinExistence type="predicted"/>
<name>A0A151Z5F5_TIELA</name>
<organism evidence="1 2">
    <name type="scientific">Tieghemostelium lacteum</name>
    <name type="common">Slime mold</name>
    <name type="synonym">Dictyostelium lacteum</name>
    <dbReference type="NCBI Taxonomy" id="361077"/>
    <lineage>
        <taxon>Eukaryota</taxon>
        <taxon>Amoebozoa</taxon>
        <taxon>Evosea</taxon>
        <taxon>Eumycetozoa</taxon>
        <taxon>Dictyostelia</taxon>
        <taxon>Dictyosteliales</taxon>
        <taxon>Raperosteliaceae</taxon>
        <taxon>Tieghemostelium</taxon>
    </lineage>
</organism>